<keyword evidence="1" id="KW-0479">Metal-binding</keyword>
<dbReference type="Pfam" id="PF03853">
    <property type="entry name" value="YjeF_N"/>
    <property type="match status" value="1"/>
</dbReference>
<comment type="catalytic activity">
    <reaction evidence="1">
        <text>(6R)-NADHX = (6S)-NADHX</text>
        <dbReference type="Rhea" id="RHEA:32215"/>
        <dbReference type="ChEBI" id="CHEBI:64074"/>
        <dbReference type="ChEBI" id="CHEBI:64075"/>
        <dbReference type="EC" id="5.1.99.6"/>
    </reaction>
</comment>
<keyword evidence="1" id="KW-0520">NAD</keyword>
<name>A0A5K7XG17_9BACT</name>
<dbReference type="AlphaFoldDB" id="A0A5K7XG17"/>
<dbReference type="GO" id="GO:0031087">
    <property type="term" value="P:deadenylation-independent decapping of nuclear-transcribed mRNA"/>
    <property type="evidence" value="ECO:0007669"/>
    <property type="project" value="TreeGrafter"/>
</dbReference>
<keyword evidence="1" id="KW-0521">NADP</keyword>
<comment type="function">
    <text evidence="1">Catalyzes the epimerization of the S- and R-forms of NAD(P)HX, a damaged form of NAD(P)H that is a result of enzymatic or heat-dependent hydration. This is a prerequisite for the S-specific NAD(P)H-hydrate dehydratase to allow the repair of both epimers of NAD(P)HX.</text>
</comment>
<dbReference type="SUPFAM" id="SSF64153">
    <property type="entry name" value="YjeF N-terminal domain-like"/>
    <property type="match status" value="1"/>
</dbReference>
<feature type="binding site" evidence="1">
    <location>
        <begin position="157"/>
        <end position="163"/>
    </location>
    <ligand>
        <name>(6S)-NADPHX</name>
        <dbReference type="ChEBI" id="CHEBI:64076"/>
    </ligand>
</feature>
<feature type="domain" description="YjeF N-terminal" evidence="2">
    <location>
        <begin position="11"/>
        <end position="243"/>
    </location>
</feature>
<sequence>MVPLVLTREQVRRVDAIAIERYGISGLVLMENAGRGAVEAVLGFDAALGEGAGPGGRAPRLAGDAATRADYPVAVLCGKGNNAGDGFVIARHLEIRGVAVRVMLLAAASELAGDALANYAILQRCDVPIFDVSHGDVAAQLDEHAGGAVWLVDALLGTGAMGEPREPFATAIRWMNAQPARRLAIDVPSGLDCDSGVAAAAAVRADLTVTFAAAKPGLLVPQAAAYVGELSIADIGLPPRLVREAAGV</sequence>
<dbReference type="GO" id="GO:0000932">
    <property type="term" value="C:P-body"/>
    <property type="evidence" value="ECO:0007669"/>
    <property type="project" value="TreeGrafter"/>
</dbReference>
<comment type="caution">
    <text evidence="1">Lacks conserved residue(s) required for the propagation of feature annotation.</text>
</comment>
<feature type="binding site" evidence="1">
    <location>
        <position position="186"/>
    </location>
    <ligand>
        <name>(6S)-NADPHX</name>
        <dbReference type="ChEBI" id="CHEBI:64076"/>
    </ligand>
</feature>
<keyword evidence="1 3" id="KW-0413">Isomerase</keyword>
<keyword evidence="1" id="KW-0547">Nucleotide-binding</keyword>
<dbReference type="KEGG" id="lpav:PLANPX_4957"/>
<organism evidence="3 4">
    <name type="scientific">Lacipirellula parvula</name>
    <dbReference type="NCBI Taxonomy" id="2650471"/>
    <lineage>
        <taxon>Bacteria</taxon>
        <taxon>Pseudomonadati</taxon>
        <taxon>Planctomycetota</taxon>
        <taxon>Planctomycetia</taxon>
        <taxon>Pirellulales</taxon>
        <taxon>Lacipirellulaceae</taxon>
        <taxon>Lacipirellula</taxon>
    </lineage>
</organism>
<comment type="similarity">
    <text evidence="1">Belongs to the NnrE/AIBP family.</text>
</comment>
<dbReference type="PANTHER" id="PTHR13612">
    <property type="entry name" value="ENHANCER OF MRNA-DECAPPING PROTEIN 3"/>
    <property type="match status" value="1"/>
</dbReference>
<proteinExistence type="inferred from homology"/>
<dbReference type="InterPro" id="IPR036652">
    <property type="entry name" value="YjeF_N_dom_sf"/>
</dbReference>
<accession>A0A5K7XG17</accession>
<dbReference type="NCBIfam" id="TIGR00197">
    <property type="entry name" value="yjeF_nterm"/>
    <property type="match status" value="1"/>
</dbReference>
<evidence type="ECO:0000313" key="4">
    <source>
        <dbReference type="Proteomes" id="UP000326837"/>
    </source>
</evidence>
<protein>
    <recommendedName>
        <fullName evidence="1">NAD(P)H-hydrate epimerase</fullName>
        <ecNumber evidence="1">5.1.99.6</ecNumber>
    </recommendedName>
    <alternativeName>
        <fullName evidence="1">NAD(P)HX epimerase</fullName>
    </alternativeName>
</protein>
<dbReference type="GO" id="GO:0033962">
    <property type="term" value="P:P-body assembly"/>
    <property type="evidence" value="ECO:0007669"/>
    <property type="project" value="TreeGrafter"/>
</dbReference>
<keyword evidence="3" id="KW-0456">Lyase</keyword>
<feature type="binding site" evidence="1">
    <location>
        <position position="189"/>
    </location>
    <ligand>
        <name>K(+)</name>
        <dbReference type="ChEBI" id="CHEBI:29103"/>
    </ligand>
</feature>
<dbReference type="HAMAP" id="MF_01966">
    <property type="entry name" value="NADHX_epimerase"/>
    <property type="match status" value="1"/>
</dbReference>
<dbReference type="EMBL" id="AP021861">
    <property type="protein sequence ID" value="BBO35345.1"/>
    <property type="molecule type" value="Genomic_DNA"/>
</dbReference>
<feature type="binding site" evidence="1">
    <location>
        <position position="153"/>
    </location>
    <ligand>
        <name>K(+)</name>
        <dbReference type="ChEBI" id="CHEBI:29103"/>
    </ligand>
</feature>
<evidence type="ECO:0000313" key="3">
    <source>
        <dbReference type="EMBL" id="BBO35345.1"/>
    </source>
</evidence>
<reference evidence="4" key="1">
    <citation type="submission" date="2019-10" db="EMBL/GenBank/DDBJ databases">
        <title>Lacipirellula parvula gen. nov., sp. nov., representing a lineage of planctomycetes widespread in freshwater anoxic habitats, and description of the family Lacipirellulaceae.</title>
        <authorList>
            <person name="Dedysh S.N."/>
            <person name="Kulichevskaya I.S."/>
            <person name="Beletsky A.V."/>
            <person name="Rakitin A.L."/>
            <person name="Mardanov A.V."/>
            <person name="Ivanova A.A."/>
            <person name="Saltykova V.X."/>
            <person name="Rijpstra W.I.C."/>
            <person name="Sinninghe Damste J.S."/>
            <person name="Ravin N.V."/>
        </authorList>
    </citation>
    <scope>NUCLEOTIDE SEQUENCE [LARGE SCALE GENOMIC DNA]</scope>
    <source>
        <strain evidence="4">PX69</strain>
    </source>
</reference>
<dbReference type="GO" id="GO:0016829">
    <property type="term" value="F:lyase activity"/>
    <property type="evidence" value="ECO:0007669"/>
    <property type="project" value="UniProtKB-KW"/>
</dbReference>
<dbReference type="PANTHER" id="PTHR13612:SF0">
    <property type="entry name" value="ENHANCER OF MRNA-DECAPPING PROTEIN 3"/>
    <property type="match status" value="1"/>
</dbReference>
<dbReference type="PROSITE" id="PS51385">
    <property type="entry name" value="YJEF_N"/>
    <property type="match status" value="1"/>
</dbReference>
<feature type="binding site" evidence="1">
    <location>
        <position position="82"/>
    </location>
    <ligand>
        <name>K(+)</name>
        <dbReference type="ChEBI" id="CHEBI:29103"/>
    </ligand>
</feature>
<evidence type="ECO:0000256" key="1">
    <source>
        <dbReference type="HAMAP-Rule" id="MF_01966"/>
    </source>
</evidence>
<dbReference type="GO" id="GO:0003729">
    <property type="term" value="F:mRNA binding"/>
    <property type="evidence" value="ECO:0007669"/>
    <property type="project" value="TreeGrafter"/>
</dbReference>
<keyword evidence="1" id="KW-0630">Potassium</keyword>
<dbReference type="Gene3D" id="3.40.50.10260">
    <property type="entry name" value="YjeF N-terminal domain"/>
    <property type="match status" value="1"/>
</dbReference>
<comment type="catalytic activity">
    <reaction evidence="1">
        <text>(6R)-NADPHX = (6S)-NADPHX</text>
        <dbReference type="Rhea" id="RHEA:32227"/>
        <dbReference type="ChEBI" id="CHEBI:64076"/>
        <dbReference type="ChEBI" id="CHEBI:64077"/>
        <dbReference type="EC" id="5.1.99.6"/>
    </reaction>
</comment>
<dbReference type="GO" id="GO:0052856">
    <property type="term" value="F:NAD(P)HX epimerase activity"/>
    <property type="evidence" value="ECO:0007669"/>
    <property type="project" value="UniProtKB-UniRule"/>
</dbReference>
<dbReference type="InterPro" id="IPR004443">
    <property type="entry name" value="YjeF_N_dom"/>
</dbReference>
<keyword evidence="4" id="KW-1185">Reference proteome</keyword>
<comment type="cofactor">
    <cofactor evidence="1">
        <name>K(+)</name>
        <dbReference type="ChEBI" id="CHEBI:29103"/>
    </cofactor>
    <text evidence="1">Binds 1 potassium ion per subunit.</text>
</comment>
<dbReference type="RefSeq" id="WP_152100742.1">
    <property type="nucleotide sequence ID" value="NZ_AP021861.1"/>
</dbReference>
<evidence type="ECO:0000259" key="2">
    <source>
        <dbReference type="PROSITE" id="PS51385"/>
    </source>
</evidence>
<dbReference type="Proteomes" id="UP000326837">
    <property type="component" value="Chromosome"/>
</dbReference>
<gene>
    <name evidence="1" type="primary">nnrE</name>
    <name evidence="3" type="ORF">PLANPX_4957</name>
</gene>
<dbReference type="GO" id="GO:0000166">
    <property type="term" value="F:nucleotide binding"/>
    <property type="evidence" value="ECO:0007669"/>
    <property type="project" value="UniProtKB-KW"/>
</dbReference>
<dbReference type="GO" id="GO:0046872">
    <property type="term" value="F:metal ion binding"/>
    <property type="evidence" value="ECO:0007669"/>
    <property type="project" value="UniProtKB-KW"/>
</dbReference>
<dbReference type="EC" id="5.1.99.6" evidence="1"/>